<feature type="binding site" evidence="6">
    <location>
        <position position="498"/>
    </location>
    <ligand>
        <name>ATP</name>
        <dbReference type="ChEBI" id="CHEBI:30616"/>
    </ligand>
</feature>
<dbReference type="GO" id="GO:0003987">
    <property type="term" value="F:acetate-CoA ligase activity"/>
    <property type="evidence" value="ECO:0007669"/>
    <property type="project" value="UniProtKB-UniRule"/>
</dbReference>
<feature type="binding site" evidence="6">
    <location>
        <begin position="409"/>
        <end position="414"/>
    </location>
    <ligand>
        <name>ATP</name>
        <dbReference type="ChEBI" id="CHEBI:30616"/>
    </ligand>
</feature>
<evidence type="ECO:0000259" key="7">
    <source>
        <dbReference type="Pfam" id="PF00501"/>
    </source>
</evidence>
<feature type="binding site" evidence="6">
    <location>
        <position position="513"/>
    </location>
    <ligand>
        <name>ATP</name>
        <dbReference type="ChEBI" id="CHEBI:30616"/>
    </ligand>
</feature>
<dbReference type="EMBL" id="CP170721">
    <property type="protein sequence ID" value="XIA18138.1"/>
    <property type="molecule type" value="Genomic_DNA"/>
</dbReference>
<dbReference type="InterPro" id="IPR032387">
    <property type="entry name" value="ACAS_N"/>
</dbReference>
<dbReference type="Pfam" id="PF00501">
    <property type="entry name" value="AMP-binding"/>
    <property type="match status" value="1"/>
</dbReference>
<dbReference type="NCBIfam" id="NF001208">
    <property type="entry name" value="PRK00174.1"/>
    <property type="match status" value="1"/>
</dbReference>
<keyword evidence="5 6" id="KW-0007">Acetylation</keyword>
<evidence type="ECO:0000256" key="5">
    <source>
        <dbReference type="ARBA" id="ARBA00022990"/>
    </source>
</evidence>
<dbReference type="GO" id="GO:0046872">
    <property type="term" value="F:metal ion binding"/>
    <property type="evidence" value="ECO:0007669"/>
    <property type="project" value="UniProtKB-KW"/>
</dbReference>
<proteinExistence type="inferred from homology"/>
<keyword evidence="6" id="KW-0479">Metal-binding</keyword>
<dbReference type="InterPro" id="IPR000873">
    <property type="entry name" value="AMP-dep_synth/lig_dom"/>
</dbReference>
<dbReference type="InterPro" id="IPR020845">
    <property type="entry name" value="AMP-binding_CS"/>
</dbReference>
<organism evidence="10">
    <name type="scientific">Rhodanobacter sp. FW102-FHT14D07</name>
    <dbReference type="NCBI Taxonomy" id="3351462"/>
    <lineage>
        <taxon>Bacteria</taxon>
        <taxon>Pseudomonadati</taxon>
        <taxon>Pseudomonadota</taxon>
        <taxon>Gammaproteobacteria</taxon>
        <taxon>Lysobacterales</taxon>
        <taxon>Rhodanobacteraceae</taxon>
        <taxon>Rhodanobacter</taxon>
    </lineage>
</organism>
<dbReference type="SUPFAM" id="SSF56801">
    <property type="entry name" value="Acetyl-CoA synthetase-like"/>
    <property type="match status" value="1"/>
</dbReference>
<reference evidence="10" key="1">
    <citation type="submission" date="2024-10" db="EMBL/GenBank/DDBJ databases">
        <authorList>
            <person name="Lesea H.P."/>
            <person name="Kuehl J.V."/>
            <person name="Chandonia J.-M."/>
        </authorList>
    </citation>
    <scope>NUCLEOTIDE SEQUENCE</scope>
    <source>
        <strain evidence="10">FW102-FHT14D07</strain>
    </source>
</reference>
<dbReference type="Pfam" id="PF13193">
    <property type="entry name" value="AMP-binding_C"/>
    <property type="match status" value="1"/>
</dbReference>
<feature type="binding site" evidence="6">
    <location>
        <position position="540"/>
    </location>
    <ligand>
        <name>Mg(2+)</name>
        <dbReference type="ChEBI" id="CHEBI:18420"/>
    </ligand>
</feature>
<feature type="binding site" evidence="6">
    <location>
        <position position="582"/>
    </location>
    <ligand>
        <name>CoA</name>
        <dbReference type="ChEBI" id="CHEBI:57287"/>
    </ligand>
</feature>
<dbReference type="PANTHER" id="PTHR24095">
    <property type="entry name" value="ACETYL-COENZYME A SYNTHETASE"/>
    <property type="match status" value="1"/>
</dbReference>
<comment type="catalytic activity">
    <reaction evidence="6">
        <text>acetate + ATP + CoA = acetyl-CoA + AMP + diphosphate</text>
        <dbReference type="Rhea" id="RHEA:23176"/>
        <dbReference type="ChEBI" id="CHEBI:30089"/>
        <dbReference type="ChEBI" id="CHEBI:30616"/>
        <dbReference type="ChEBI" id="CHEBI:33019"/>
        <dbReference type="ChEBI" id="CHEBI:57287"/>
        <dbReference type="ChEBI" id="CHEBI:57288"/>
        <dbReference type="ChEBI" id="CHEBI:456215"/>
        <dbReference type="EC" id="6.2.1.1"/>
    </reaction>
</comment>
<evidence type="ECO:0000256" key="3">
    <source>
        <dbReference type="ARBA" id="ARBA00022741"/>
    </source>
</evidence>
<dbReference type="GO" id="GO:0016208">
    <property type="term" value="F:AMP binding"/>
    <property type="evidence" value="ECO:0007669"/>
    <property type="project" value="InterPro"/>
</dbReference>
<dbReference type="FunFam" id="3.30.300.30:FF:000004">
    <property type="entry name" value="Acetyl-coenzyme A synthetase"/>
    <property type="match status" value="1"/>
</dbReference>
<dbReference type="EC" id="6.2.1.1" evidence="6"/>
<dbReference type="Pfam" id="PF16177">
    <property type="entry name" value="ACAS_N"/>
    <property type="match status" value="1"/>
</dbReference>
<feature type="binding site" evidence="6">
    <location>
        <begin position="385"/>
        <end position="387"/>
    </location>
    <ligand>
        <name>ATP</name>
        <dbReference type="ChEBI" id="CHEBI:30616"/>
    </ligand>
</feature>
<dbReference type="FunFam" id="3.40.50.12780:FF:000001">
    <property type="entry name" value="Acetyl-coenzyme A synthetase"/>
    <property type="match status" value="1"/>
</dbReference>
<feature type="domain" description="Acetyl-coenzyme A synthetase N-terminal" evidence="9">
    <location>
        <begin position="22"/>
        <end position="79"/>
    </location>
</feature>
<dbReference type="CDD" id="cd05966">
    <property type="entry name" value="ACS"/>
    <property type="match status" value="1"/>
</dbReference>
<keyword evidence="2 6" id="KW-0436">Ligase</keyword>
<dbReference type="AlphaFoldDB" id="A0AB74UNF2"/>
<evidence type="ECO:0000313" key="10">
    <source>
        <dbReference type="EMBL" id="XIA18138.1"/>
    </source>
</evidence>
<evidence type="ECO:0000259" key="8">
    <source>
        <dbReference type="Pfam" id="PF13193"/>
    </source>
</evidence>
<sequence length="646" mass="71376">MSKVYPVDPSFAAAARLRHDDYERLYAESVSDPEGFWARVGQRLDWTRPPTKIKNVSFDKNDLHIRWYEDGELNVSANCLDRQLAKRGDKVAIIFEGDDPANSRKITYRELHAEVCKFANTLKHLGVVKGDRVAIYLPMIPEAAVAMLACARLGAIHSVVFGGFSPDSLAGRIVDSQAKVVITADEGLRAGKHIPLKVNVDAALERPGTNSVETVIVVRHTGGAVHMQSPRDRYWHTLMDGQSADCPPTPVEAEHPLFVLYTSGSTGKPKGVQHSTGGYLVFISYTHEQVFDLREDDVYWCTADVGWVTGHSYVVYGPLCNGATTVMFEGVPNYPDHSRFWQVIDKHQVSIFYTAPTAIRALMREGEGPVKKCSRKSLRLLGSVGEPINPEAWEWYYRVVGEERCPIVDTWWQTETGGIMISPLPGAIATKPGSATLPFFGVKPAIVDAEGTVQEGVAEGNLLITDSWPGQVRTIYGDHQRFIETYFSAYPGNYFSGDGARRDEDGYYWITGRVDDVINVSGHRLGTAEVESALVAHPKVAEAAVVGCPHDIKGQGIYAYVSLVAGETGSDELRKELVAWVRKEIGPIATPDYLQWASNLPKTRSGKIMRRILRKIGENKPDQLGDITTLADPGVVQKLVDERLIK</sequence>
<feature type="binding site" evidence="6">
    <location>
        <position position="309"/>
    </location>
    <ligand>
        <name>CoA</name>
        <dbReference type="ChEBI" id="CHEBI:57287"/>
    </ligand>
</feature>
<evidence type="ECO:0000256" key="1">
    <source>
        <dbReference type="ARBA" id="ARBA00006432"/>
    </source>
</evidence>
<dbReference type="NCBIfam" id="TIGR02188">
    <property type="entry name" value="Ac_CoA_lig_AcsA"/>
    <property type="match status" value="1"/>
</dbReference>
<feature type="binding site" evidence="6">
    <location>
        <position position="524"/>
    </location>
    <ligand>
        <name>ATP</name>
        <dbReference type="ChEBI" id="CHEBI:30616"/>
    </ligand>
</feature>
<feature type="binding site" evidence="6">
    <location>
        <position position="333"/>
    </location>
    <ligand>
        <name>CoA</name>
        <dbReference type="ChEBI" id="CHEBI:57287"/>
    </ligand>
</feature>
<dbReference type="GO" id="GO:0019427">
    <property type="term" value="P:acetyl-CoA biosynthetic process from acetate"/>
    <property type="evidence" value="ECO:0007669"/>
    <property type="project" value="UniProtKB-UniRule"/>
</dbReference>
<evidence type="ECO:0000256" key="2">
    <source>
        <dbReference type="ARBA" id="ARBA00022598"/>
    </source>
</evidence>
<comment type="similarity">
    <text evidence="1 6">Belongs to the ATP-dependent AMP-binding enzyme family.</text>
</comment>
<feature type="binding site" evidence="6">
    <location>
        <position position="537"/>
    </location>
    <ligand>
        <name>Mg(2+)</name>
        <dbReference type="ChEBI" id="CHEBI:18420"/>
    </ligand>
</feature>
<comment type="PTM">
    <text evidence="6">Acetylated. Deacetylation by the SIR2-homolog deacetylase activates the enzyme.</text>
</comment>
<comment type="function">
    <text evidence="6">Catalyzes the conversion of acetate into acetyl-CoA (AcCoA), an essential intermediate at the junction of anabolic and catabolic pathways. AcsA undergoes a two-step reaction. In the first half reaction, AcsA combines acetate with ATP to form acetyl-adenylate (AcAMP) intermediate. In the second half reaction, it can then transfer the acetyl group from AcAMP to the sulfhydryl group of CoA, forming the product AcCoA.</text>
</comment>
<dbReference type="PANTHER" id="PTHR24095:SF14">
    <property type="entry name" value="ACETYL-COENZYME A SYNTHETASE 1"/>
    <property type="match status" value="1"/>
</dbReference>
<feature type="binding site" evidence="6">
    <location>
        <begin position="189"/>
        <end position="192"/>
    </location>
    <ligand>
        <name>CoA</name>
        <dbReference type="ChEBI" id="CHEBI:57287"/>
    </ligand>
</feature>
<dbReference type="InterPro" id="IPR025110">
    <property type="entry name" value="AMP-bd_C"/>
</dbReference>
<feature type="binding site" evidence="6">
    <location>
        <position position="535"/>
    </location>
    <ligand>
        <name>Mg(2+)</name>
        <dbReference type="ChEBI" id="CHEBI:18420"/>
    </ligand>
</feature>
<dbReference type="InterPro" id="IPR045851">
    <property type="entry name" value="AMP-bd_C_sf"/>
</dbReference>
<name>A0AB74UNF2_9GAMM</name>
<keyword evidence="4 6" id="KW-0067">ATP-binding</keyword>
<dbReference type="GO" id="GO:0005524">
    <property type="term" value="F:ATP binding"/>
    <property type="evidence" value="ECO:0007669"/>
    <property type="project" value="UniProtKB-KW"/>
</dbReference>
<evidence type="ECO:0000256" key="6">
    <source>
        <dbReference type="HAMAP-Rule" id="MF_01123"/>
    </source>
</evidence>
<evidence type="ECO:0000256" key="4">
    <source>
        <dbReference type="ARBA" id="ARBA00022840"/>
    </source>
</evidence>
<dbReference type="HAMAP" id="MF_01123">
    <property type="entry name" value="Ac_CoA_synth"/>
    <property type="match status" value="1"/>
</dbReference>
<dbReference type="RefSeq" id="WP_395120750.1">
    <property type="nucleotide sequence ID" value="NZ_CP170721.1"/>
</dbReference>
<evidence type="ECO:0000259" key="9">
    <source>
        <dbReference type="Pfam" id="PF16177"/>
    </source>
</evidence>
<accession>A0AB74UNF2</accession>
<feature type="modified residue" description="N6-acetyllysine" evidence="6">
    <location>
        <position position="607"/>
    </location>
</feature>
<dbReference type="InterPro" id="IPR011904">
    <property type="entry name" value="Ac_CoA_lig"/>
</dbReference>
<dbReference type="InterPro" id="IPR042099">
    <property type="entry name" value="ANL_N_sf"/>
</dbReference>
<feature type="domain" description="AMP-binding enzyme C-terminal" evidence="8">
    <location>
        <begin position="529"/>
        <end position="607"/>
    </location>
</feature>
<keyword evidence="3 6" id="KW-0547">Nucleotide-binding</keyword>
<dbReference type="GO" id="GO:0005829">
    <property type="term" value="C:cytosol"/>
    <property type="evidence" value="ECO:0007669"/>
    <property type="project" value="TreeGrafter"/>
</dbReference>
<gene>
    <name evidence="10" type="primary">acs</name>
    <name evidence="6" type="synonym">acsA</name>
    <name evidence="10" type="ORF">ACFYG5_16465</name>
</gene>
<keyword evidence="6" id="KW-0460">Magnesium</keyword>
<protein>
    <recommendedName>
        <fullName evidence="6">Acetyl-coenzyme A synthetase</fullName>
        <shortName evidence="6">AcCoA synthetase</shortName>
        <shortName evidence="6">Acs</shortName>
        <ecNumber evidence="6">6.2.1.1</ecNumber>
    </recommendedName>
    <alternativeName>
        <fullName evidence="6">Acetate--CoA ligase</fullName>
    </alternativeName>
    <alternativeName>
        <fullName evidence="6">Acyl-activating enzyme</fullName>
    </alternativeName>
</protein>
<feature type="domain" description="AMP-dependent synthetase/ligase" evidence="7">
    <location>
        <begin position="80"/>
        <end position="465"/>
    </location>
</feature>
<dbReference type="Gene3D" id="3.40.50.12780">
    <property type="entry name" value="N-terminal domain of ligase-like"/>
    <property type="match status" value="1"/>
</dbReference>
<comment type="cofactor">
    <cofactor evidence="6">
        <name>Mg(2+)</name>
        <dbReference type="ChEBI" id="CHEBI:18420"/>
    </cofactor>
</comment>
<dbReference type="Gene3D" id="3.30.300.30">
    <property type="match status" value="1"/>
</dbReference>
<feature type="binding site" evidence="6">
    <location>
        <position position="521"/>
    </location>
    <ligand>
        <name>CoA</name>
        <dbReference type="ChEBI" id="CHEBI:57287"/>
    </ligand>
</feature>
<dbReference type="PROSITE" id="PS00455">
    <property type="entry name" value="AMP_BINDING"/>
    <property type="match status" value="1"/>
</dbReference>